<organism evidence="5 6">
    <name type="scientific">Zoarces viviparus</name>
    <name type="common">Viviparous eelpout</name>
    <name type="synonym">Blennius viviparus</name>
    <dbReference type="NCBI Taxonomy" id="48416"/>
    <lineage>
        <taxon>Eukaryota</taxon>
        <taxon>Metazoa</taxon>
        <taxon>Chordata</taxon>
        <taxon>Craniata</taxon>
        <taxon>Vertebrata</taxon>
        <taxon>Euteleostomi</taxon>
        <taxon>Actinopterygii</taxon>
        <taxon>Neopterygii</taxon>
        <taxon>Teleostei</taxon>
        <taxon>Neoteleostei</taxon>
        <taxon>Acanthomorphata</taxon>
        <taxon>Eupercaria</taxon>
        <taxon>Perciformes</taxon>
        <taxon>Cottioidei</taxon>
        <taxon>Zoarcales</taxon>
        <taxon>Zoarcidae</taxon>
        <taxon>Zoarcinae</taxon>
        <taxon>Zoarces</taxon>
    </lineage>
</organism>
<evidence type="ECO:0000256" key="1">
    <source>
        <dbReference type="ARBA" id="ARBA00022729"/>
    </source>
</evidence>
<dbReference type="PANTHER" id="PTHR23268:SF102">
    <property type="entry name" value="IMMUNOGLOBULIN V-SET DOMAIN-CONTAINING PROTEIN"/>
    <property type="match status" value="1"/>
</dbReference>
<dbReference type="InterPro" id="IPR036179">
    <property type="entry name" value="Ig-like_dom_sf"/>
</dbReference>
<evidence type="ECO:0000313" key="6">
    <source>
        <dbReference type="Proteomes" id="UP001488805"/>
    </source>
</evidence>
<dbReference type="GO" id="GO:0002376">
    <property type="term" value="P:immune system process"/>
    <property type="evidence" value="ECO:0007669"/>
    <property type="project" value="UniProtKB-KW"/>
</dbReference>
<reference evidence="5 6" key="1">
    <citation type="journal article" date="2024" name="Genome Biol. Evol.">
        <title>Chromosome-level genome assembly of the viviparous eelpout Zoarces viviparus.</title>
        <authorList>
            <person name="Fuhrmann N."/>
            <person name="Brasseur M.V."/>
            <person name="Bakowski C.E."/>
            <person name="Podsiadlowski L."/>
            <person name="Prost S."/>
            <person name="Krehenwinkel H."/>
            <person name="Mayer C."/>
        </authorList>
    </citation>
    <scope>NUCLEOTIDE SEQUENCE [LARGE SCALE GENOMIC DNA]</scope>
    <source>
        <strain evidence="5">NO-MEL_2022_Ind0_liver</strain>
    </source>
</reference>
<evidence type="ECO:0000313" key="5">
    <source>
        <dbReference type="EMBL" id="KAK9533977.1"/>
    </source>
</evidence>
<dbReference type="InterPro" id="IPR050413">
    <property type="entry name" value="TCR_beta_variable"/>
</dbReference>
<protein>
    <recommendedName>
        <fullName evidence="4">Ig-like domain-containing protein</fullName>
    </recommendedName>
</protein>
<keyword evidence="2" id="KW-0391">Immunity</keyword>
<gene>
    <name evidence="5" type="ORF">VZT92_009054</name>
</gene>
<dbReference type="PROSITE" id="PS50835">
    <property type="entry name" value="IG_LIKE"/>
    <property type="match status" value="1"/>
</dbReference>
<dbReference type="SMART" id="SM00406">
    <property type="entry name" value="IGv"/>
    <property type="match status" value="1"/>
</dbReference>
<comment type="caution">
    <text evidence="5">The sequence shown here is derived from an EMBL/GenBank/DDBJ whole genome shotgun (WGS) entry which is preliminary data.</text>
</comment>
<accession>A0AAW1FH38</accession>
<dbReference type="InterPro" id="IPR013106">
    <property type="entry name" value="Ig_V-set"/>
</dbReference>
<dbReference type="SMART" id="SM00409">
    <property type="entry name" value="IG"/>
    <property type="match status" value="1"/>
</dbReference>
<evidence type="ECO:0000259" key="4">
    <source>
        <dbReference type="PROSITE" id="PS50835"/>
    </source>
</evidence>
<dbReference type="InterPro" id="IPR003599">
    <property type="entry name" value="Ig_sub"/>
</dbReference>
<feature type="signal peptide" evidence="3">
    <location>
        <begin position="1"/>
        <end position="18"/>
    </location>
</feature>
<dbReference type="Pfam" id="PF07686">
    <property type="entry name" value="V-set"/>
    <property type="match status" value="1"/>
</dbReference>
<evidence type="ECO:0000256" key="3">
    <source>
        <dbReference type="SAM" id="SignalP"/>
    </source>
</evidence>
<dbReference type="EMBL" id="JBCEZU010000067">
    <property type="protein sequence ID" value="KAK9533977.1"/>
    <property type="molecule type" value="Genomic_DNA"/>
</dbReference>
<dbReference type="Gene3D" id="2.60.40.10">
    <property type="entry name" value="Immunoglobulins"/>
    <property type="match status" value="1"/>
</dbReference>
<sequence>MIFTVFVFCFLHLPGNNGNPLTSMVFQTPPFIIKRTGESVASEISCSHNVPNYDIILWYKREGEHKALKLLGYMNNIFPYPEDDVKDKISLDGDDRNHASLSISDLSLNDSGVYFCAASQHSAAGSPHFNTKTLLHLSDRQTC</sequence>
<name>A0AAW1FH38_ZOAVI</name>
<dbReference type="GO" id="GO:0007166">
    <property type="term" value="P:cell surface receptor signaling pathway"/>
    <property type="evidence" value="ECO:0007669"/>
    <property type="project" value="TreeGrafter"/>
</dbReference>
<proteinExistence type="predicted"/>
<keyword evidence="1 3" id="KW-0732">Signal</keyword>
<feature type="chain" id="PRO_5044013385" description="Ig-like domain-containing protein" evidence="3">
    <location>
        <begin position="19"/>
        <end position="143"/>
    </location>
</feature>
<feature type="domain" description="Ig-like" evidence="4">
    <location>
        <begin position="20"/>
        <end position="133"/>
    </location>
</feature>
<dbReference type="InterPro" id="IPR013783">
    <property type="entry name" value="Ig-like_fold"/>
</dbReference>
<keyword evidence="6" id="KW-1185">Reference proteome</keyword>
<evidence type="ECO:0000256" key="2">
    <source>
        <dbReference type="ARBA" id="ARBA00022859"/>
    </source>
</evidence>
<dbReference type="PANTHER" id="PTHR23268">
    <property type="entry name" value="T-CELL RECEPTOR BETA CHAIN"/>
    <property type="match status" value="1"/>
</dbReference>
<dbReference type="InterPro" id="IPR007110">
    <property type="entry name" value="Ig-like_dom"/>
</dbReference>
<dbReference type="GO" id="GO:0005886">
    <property type="term" value="C:plasma membrane"/>
    <property type="evidence" value="ECO:0007669"/>
    <property type="project" value="TreeGrafter"/>
</dbReference>
<dbReference type="SUPFAM" id="SSF48726">
    <property type="entry name" value="Immunoglobulin"/>
    <property type="match status" value="1"/>
</dbReference>
<dbReference type="Proteomes" id="UP001488805">
    <property type="component" value="Unassembled WGS sequence"/>
</dbReference>
<dbReference type="AlphaFoldDB" id="A0AAW1FH38"/>